<keyword evidence="2" id="KW-1015">Disulfide bond</keyword>
<dbReference type="GO" id="GO:0003676">
    <property type="term" value="F:nucleic acid binding"/>
    <property type="evidence" value="ECO:0007669"/>
    <property type="project" value="InterPro"/>
</dbReference>
<dbReference type="InterPro" id="IPR001304">
    <property type="entry name" value="C-type_lectin-like"/>
</dbReference>
<dbReference type="GO" id="GO:0015074">
    <property type="term" value="P:DNA integration"/>
    <property type="evidence" value="ECO:0007669"/>
    <property type="project" value="InterPro"/>
</dbReference>
<dbReference type="Gene3D" id="1.10.340.70">
    <property type="match status" value="1"/>
</dbReference>
<dbReference type="InterPro" id="IPR012337">
    <property type="entry name" value="RNaseH-like_sf"/>
</dbReference>
<dbReference type="Pfam" id="PF00059">
    <property type="entry name" value="Lectin_C"/>
    <property type="match status" value="1"/>
</dbReference>
<gene>
    <name evidence="7" type="ORF">MCOR_20459</name>
</gene>
<dbReference type="CDD" id="cd00108">
    <property type="entry name" value="KR"/>
    <property type="match status" value="2"/>
</dbReference>
<protein>
    <submittedName>
        <fullName evidence="7">Plasminogen,Hepatocyte growth factor-like protein,Apolipoprotein(A)</fullName>
    </submittedName>
</protein>
<dbReference type="Pfam" id="PF00051">
    <property type="entry name" value="Kringle"/>
    <property type="match status" value="2"/>
</dbReference>
<dbReference type="SUPFAM" id="SSF56436">
    <property type="entry name" value="C-type lectin-like"/>
    <property type="match status" value="1"/>
</dbReference>
<dbReference type="EMBL" id="CACVKT020003654">
    <property type="protein sequence ID" value="CAC5384852.1"/>
    <property type="molecule type" value="Genomic_DNA"/>
</dbReference>
<dbReference type="Gene3D" id="3.10.100.10">
    <property type="entry name" value="Mannose-Binding Protein A, subunit A"/>
    <property type="match status" value="1"/>
</dbReference>
<evidence type="ECO:0000259" key="5">
    <source>
        <dbReference type="PROSITE" id="PS50070"/>
    </source>
</evidence>
<dbReference type="PROSITE" id="PS50041">
    <property type="entry name" value="C_TYPE_LECTIN_2"/>
    <property type="match status" value="1"/>
</dbReference>
<dbReference type="InterPro" id="IPR038178">
    <property type="entry name" value="Kringle_sf"/>
</dbReference>
<dbReference type="InterPro" id="IPR018056">
    <property type="entry name" value="Kringle_CS"/>
</dbReference>
<dbReference type="SUPFAM" id="SSF57440">
    <property type="entry name" value="Kringle-like"/>
    <property type="match status" value="2"/>
</dbReference>
<proteinExistence type="predicted"/>
<dbReference type="PANTHER" id="PTHR47331:SF1">
    <property type="entry name" value="GAG-LIKE PROTEIN"/>
    <property type="match status" value="1"/>
</dbReference>
<organism evidence="7 8">
    <name type="scientific">Mytilus coruscus</name>
    <name type="common">Sea mussel</name>
    <dbReference type="NCBI Taxonomy" id="42192"/>
    <lineage>
        <taxon>Eukaryota</taxon>
        <taxon>Metazoa</taxon>
        <taxon>Spiralia</taxon>
        <taxon>Lophotrochozoa</taxon>
        <taxon>Mollusca</taxon>
        <taxon>Bivalvia</taxon>
        <taxon>Autobranchia</taxon>
        <taxon>Pteriomorphia</taxon>
        <taxon>Mytilida</taxon>
        <taxon>Mytiloidea</taxon>
        <taxon>Mytilidae</taxon>
        <taxon>Mytilinae</taxon>
        <taxon>Mytilus</taxon>
    </lineage>
</organism>
<evidence type="ECO:0000259" key="6">
    <source>
        <dbReference type="PROSITE" id="PS50994"/>
    </source>
</evidence>
<sequence>MIVRAQIQRESYGFGTFVATRVAEIQNKTEPSDWWWVPSEFNAADLATRITSPGDMVKNSIWKNGPKFLNDPIDQWPLRQDCNLGNDELPDTIGIVMSSDIKKMTNRMSGLDFEDVKLENISSYSKLLRVTCILMRIVTTKSFKGASIGITAESLNAAELEWIRYLQRDISDDWTKTFRRLSPEKNEAGIVVVGKRLADWLKATWNRTDLMLLPNKGHYVWLYLKSVHDQDHAGVDVTLAKVRSKFWIPKVRKSISMIRKRCVICRRRDNKCIGQQMGPLPLERLQPSPAFSYCSVDLFGPLTIKDTVKGRTHGKAYGVLFNCMSSRAVYVDLADGYDTSSFIMVLRRFTSVRGYPKKIRSDLGSQLVSASKELKEVIQNWHWDTIKMFGNGNGMEWEFTKAADAPWENGCSEALIKSVKKSLSLAIGQSIMTFSELQTVLFEVANILNERPIGTSTSDPNEGTYLCPNDLILGRASSNVPVGNWDESDNFKNVGSSNWKLGQIVEAKSSRDGVTRDVTVRYKNIGPGTKYTGTQDLLIRRSAHRIVLGVDYDGTVSTTDTGRTCQYWSETYPHSHHLTEELGDQHNYCRNADNEPFGPWCYTTDAATRWEYCTVPHCDSFDDSPKPEQNCRMDQQGRNYTGTISKTRLGNTCQPWSSLTPYQHRFSVKMKDHENYCRNPDNEEYGPWCYTTDPDVRWEFCDIPYCEGADNPGKAHWKRGWQRYDDSCYSIQYIERNWDDAKDFCKYNLNAYLAEIQTAGENNFLMSILPKPTLDDNDIEVWLGANDLKKDRRFVWNKSGTEFDFTDWGPGEPNREYEECLSTHLYRDGKLHWNDRSCYWWNFFVCEKSVGRSGCGE</sequence>
<reference evidence="7 8" key="1">
    <citation type="submission" date="2020-06" db="EMBL/GenBank/DDBJ databases">
        <authorList>
            <person name="Li R."/>
            <person name="Bekaert M."/>
        </authorList>
    </citation>
    <scope>NUCLEOTIDE SEQUENCE [LARGE SCALE GENOMIC DNA]</scope>
    <source>
        <strain evidence="8">wild</strain>
    </source>
</reference>
<dbReference type="Pfam" id="PF17921">
    <property type="entry name" value="Integrase_H2C2"/>
    <property type="match status" value="1"/>
</dbReference>
<dbReference type="Gene3D" id="3.30.420.10">
    <property type="entry name" value="Ribonuclease H-like superfamily/Ribonuclease H"/>
    <property type="match status" value="1"/>
</dbReference>
<evidence type="ECO:0000313" key="7">
    <source>
        <dbReference type="EMBL" id="CAC5384852.1"/>
    </source>
</evidence>
<feature type="domain" description="Integrase catalytic" evidence="6">
    <location>
        <begin position="285"/>
        <end position="476"/>
    </location>
</feature>
<dbReference type="AlphaFoldDB" id="A0A6J8BMH3"/>
<dbReference type="InterPro" id="IPR018378">
    <property type="entry name" value="C-type_lectin_CS"/>
</dbReference>
<dbReference type="Proteomes" id="UP000507470">
    <property type="component" value="Unassembled WGS sequence"/>
</dbReference>
<dbReference type="PROSITE" id="PS50070">
    <property type="entry name" value="KRINGLE_2"/>
    <property type="match status" value="2"/>
</dbReference>
<dbReference type="PROSITE" id="PS00615">
    <property type="entry name" value="C_TYPE_LECTIN_1"/>
    <property type="match status" value="1"/>
</dbReference>
<dbReference type="PANTHER" id="PTHR47331">
    <property type="entry name" value="PHD-TYPE DOMAIN-CONTAINING PROTEIN"/>
    <property type="match status" value="1"/>
</dbReference>
<feature type="domain" description="Kringle" evidence="5">
    <location>
        <begin position="549"/>
        <end position="618"/>
    </location>
</feature>
<evidence type="ECO:0000256" key="1">
    <source>
        <dbReference type="ARBA" id="ARBA00022572"/>
    </source>
</evidence>
<dbReference type="InterPro" id="IPR016186">
    <property type="entry name" value="C-type_lectin-like/link_sf"/>
</dbReference>
<dbReference type="InterPro" id="IPR013806">
    <property type="entry name" value="Kringle-like"/>
</dbReference>
<keyword evidence="8" id="KW-1185">Reference proteome</keyword>
<dbReference type="SUPFAM" id="SSF53098">
    <property type="entry name" value="Ribonuclease H-like"/>
    <property type="match status" value="1"/>
</dbReference>
<dbReference type="PRINTS" id="PR00018">
    <property type="entry name" value="KRINGLE"/>
</dbReference>
<evidence type="ECO:0000259" key="4">
    <source>
        <dbReference type="PROSITE" id="PS50041"/>
    </source>
</evidence>
<dbReference type="SMART" id="SM00130">
    <property type="entry name" value="KR"/>
    <property type="match status" value="2"/>
</dbReference>
<dbReference type="InterPro" id="IPR036397">
    <property type="entry name" value="RNaseH_sf"/>
</dbReference>
<dbReference type="OrthoDB" id="5917794at2759"/>
<feature type="domain" description="C-type lectin" evidence="4">
    <location>
        <begin position="724"/>
        <end position="847"/>
    </location>
</feature>
<accession>A0A6J8BMH3</accession>
<comment type="caution">
    <text evidence="3">Lacks conserved residue(s) required for the propagation of feature annotation.</text>
</comment>
<dbReference type="SMART" id="SM00034">
    <property type="entry name" value="CLECT"/>
    <property type="match status" value="1"/>
</dbReference>
<dbReference type="Gene3D" id="2.40.20.10">
    <property type="entry name" value="Plasminogen Kringle 4"/>
    <property type="match status" value="2"/>
</dbReference>
<evidence type="ECO:0000313" key="8">
    <source>
        <dbReference type="Proteomes" id="UP000507470"/>
    </source>
</evidence>
<dbReference type="InterPro" id="IPR000001">
    <property type="entry name" value="Kringle"/>
</dbReference>
<keyword evidence="1 3" id="KW-0420">Kringle</keyword>
<evidence type="ECO:0000256" key="3">
    <source>
        <dbReference type="PROSITE-ProRule" id="PRU00121"/>
    </source>
</evidence>
<dbReference type="PROSITE" id="PS50994">
    <property type="entry name" value="INTEGRASE"/>
    <property type="match status" value="1"/>
</dbReference>
<dbReference type="CDD" id="cd00037">
    <property type="entry name" value="CLECT"/>
    <property type="match status" value="1"/>
</dbReference>
<dbReference type="InterPro" id="IPR001584">
    <property type="entry name" value="Integrase_cat-core"/>
</dbReference>
<dbReference type="PROSITE" id="PS00021">
    <property type="entry name" value="KRINGLE_1"/>
    <property type="match status" value="2"/>
</dbReference>
<name>A0A6J8BMH3_MYTCO</name>
<feature type="domain" description="Kringle" evidence="5">
    <location>
        <begin position="636"/>
        <end position="706"/>
    </location>
</feature>
<dbReference type="InterPro" id="IPR016187">
    <property type="entry name" value="CTDL_fold"/>
</dbReference>
<dbReference type="InterPro" id="IPR041588">
    <property type="entry name" value="Integrase_H2C2"/>
</dbReference>
<evidence type="ECO:0000256" key="2">
    <source>
        <dbReference type="ARBA" id="ARBA00023157"/>
    </source>
</evidence>
<keyword evidence="7" id="KW-0449">Lipoprotein</keyword>